<comment type="caution">
    <text evidence="6">The sequence shown here is derived from an EMBL/GenBank/DDBJ whole genome shotgun (WGS) entry which is preliminary data.</text>
</comment>
<evidence type="ECO:0000313" key="6">
    <source>
        <dbReference type="EMBL" id="HFT94317.1"/>
    </source>
</evidence>
<dbReference type="EMBL" id="DTMM01000226">
    <property type="protein sequence ID" value="HFT94317.1"/>
    <property type="molecule type" value="Genomic_DNA"/>
</dbReference>
<name>A0A7C3R5X6_9BACT</name>
<dbReference type="Gene3D" id="3.10.300.10">
    <property type="entry name" value="Methylpurine-DNA glycosylase (MPG)"/>
    <property type="match status" value="2"/>
</dbReference>
<dbReference type="GO" id="GO:0003905">
    <property type="term" value="F:alkylbase DNA N-glycosylase activity"/>
    <property type="evidence" value="ECO:0007669"/>
    <property type="project" value="InterPro"/>
</dbReference>
<gene>
    <name evidence="6" type="ORF">ENX03_10435</name>
</gene>
<keyword evidence="2 5" id="KW-0227">DNA damage</keyword>
<dbReference type="GO" id="GO:0003677">
    <property type="term" value="F:DNA binding"/>
    <property type="evidence" value="ECO:0007669"/>
    <property type="project" value="InterPro"/>
</dbReference>
<evidence type="ECO:0000256" key="3">
    <source>
        <dbReference type="ARBA" id="ARBA00022801"/>
    </source>
</evidence>
<dbReference type="InterPro" id="IPR003180">
    <property type="entry name" value="MPG"/>
</dbReference>
<evidence type="ECO:0000256" key="4">
    <source>
        <dbReference type="ARBA" id="ARBA00023204"/>
    </source>
</evidence>
<dbReference type="AlphaFoldDB" id="A0A7C3R5X6"/>
<dbReference type="CDD" id="cd00540">
    <property type="entry name" value="AAG"/>
    <property type="match status" value="1"/>
</dbReference>
<proteinExistence type="inferred from homology"/>
<dbReference type="EC" id="3.2.2.-" evidence="5"/>
<evidence type="ECO:0000256" key="2">
    <source>
        <dbReference type="ARBA" id="ARBA00022763"/>
    </source>
</evidence>
<dbReference type="Pfam" id="PF02245">
    <property type="entry name" value="Pur_DNA_glyco"/>
    <property type="match status" value="1"/>
</dbReference>
<dbReference type="GO" id="GO:0006284">
    <property type="term" value="P:base-excision repair"/>
    <property type="evidence" value="ECO:0007669"/>
    <property type="project" value="InterPro"/>
</dbReference>
<dbReference type="HAMAP" id="MF_00527">
    <property type="entry name" value="3MGH"/>
    <property type="match status" value="1"/>
</dbReference>
<dbReference type="FunFam" id="3.10.300.10:FF:000001">
    <property type="entry name" value="Putative 3-methyladenine DNA glycosylase"/>
    <property type="match status" value="1"/>
</dbReference>
<dbReference type="InterPro" id="IPR011034">
    <property type="entry name" value="Formyl_transferase-like_C_sf"/>
</dbReference>
<dbReference type="NCBIfam" id="TIGR00567">
    <property type="entry name" value="3mg"/>
    <property type="match status" value="1"/>
</dbReference>
<dbReference type="PANTHER" id="PTHR10429:SF0">
    <property type="entry name" value="DNA-3-METHYLADENINE GLYCOSYLASE"/>
    <property type="match status" value="1"/>
</dbReference>
<keyword evidence="3 5" id="KW-0378">Hydrolase</keyword>
<comment type="similarity">
    <text evidence="1 5">Belongs to the DNA glycosylase MPG family.</text>
</comment>
<keyword evidence="4 5" id="KW-0234">DNA repair</keyword>
<dbReference type="SUPFAM" id="SSF50486">
    <property type="entry name" value="FMT C-terminal domain-like"/>
    <property type="match status" value="1"/>
</dbReference>
<evidence type="ECO:0000256" key="5">
    <source>
        <dbReference type="HAMAP-Rule" id="MF_00527"/>
    </source>
</evidence>
<dbReference type="PANTHER" id="PTHR10429">
    <property type="entry name" value="DNA-3-METHYLADENINE GLYCOSYLASE"/>
    <property type="match status" value="1"/>
</dbReference>
<organism evidence="6">
    <name type="scientific">Leptospirillum ferriphilum</name>
    <dbReference type="NCBI Taxonomy" id="178606"/>
    <lineage>
        <taxon>Bacteria</taxon>
        <taxon>Pseudomonadati</taxon>
        <taxon>Nitrospirota</taxon>
        <taxon>Nitrospiria</taxon>
        <taxon>Nitrospirales</taxon>
        <taxon>Nitrospiraceae</taxon>
        <taxon>Leptospirillum</taxon>
    </lineage>
</organism>
<evidence type="ECO:0000256" key="1">
    <source>
        <dbReference type="ARBA" id="ARBA00009232"/>
    </source>
</evidence>
<reference evidence="6" key="1">
    <citation type="journal article" date="2020" name="mSystems">
        <title>Genome- and Community-Level Interaction Insights into Carbon Utilization and Element Cycling Functions of Hydrothermarchaeota in Hydrothermal Sediment.</title>
        <authorList>
            <person name="Zhou Z."/>
            <person name="Liu Y."/>
            <person name="Xu W."/>
            <person name="Pan J."/>
            <person name="Luo Z.H."/>
            <person name="Li M."/>
        </authorList>
    </citation>
    <scope>NUCLEOTIDE SEQUENCE [LARGE SCALE GENOMIC DNA]</scope>
    <source>
        <strain evidence="6">SpSt-902</strain>
    </source>
</reference>
<accession>A0A7C3R5X6</accession>
<protein>
    <recommendedName>
        <fullName evidence="5">Putative 3-methyladenine DNA glycosylase</fullName>
        <ecNumber evidence="5">3.2.2.-</ecNumber>
    </recommendedName>
</protein>
<sequence>MARVRQDPCFFRPLPLSRDFYDRDPRKVARELLGKVLVNRTDGVERMGRIVEVEAYLGPHDKAAHSSRGLTPRTRVMFGPPGHAYVFMIYGVHFCMNVVTEGEGCASAVLLRAVEPIQNLSGSGSGPGRLSRAMHIDMRHNGQDLTGDSLFISSDPEIRRFQVIRRPRVGVDYAGDWARRLLRYYIKGNASVSVL</sequence>
<dbReference type="InterPro" id="IPR036995">
    <property type="entry name" value="MPG_sf"/>
</dbReference>